<gene>
    <name evidence="1" type="ORF">EDD40_2530</name>
</gene>
<name>A0A3N1H3Y5_9PSEU</name>
<reference evidence="1 2" key="1">
    <citation type="submission" date="2018-11" db="EMBL/GenBank/DDBJ databases">
        <title>Sequencing the genomes of 1000 actinobacteria strains.</title>
        <authorList>
            <person name="Klenk H.-P."/>
        </authorList>
    </citation>
    <scope>NUCLEOTIDE SEQUENCE [LARGE SCALE GENOMIC DNA]</scope>
    <source>
        <strain evidence="1 2">DSM 44231</strain>
    </source>
</reference>
<dbReference type="OrthoDB" id="9960403at2"/>
<organism evidence="1 2">
    <name type="scientific">Saccharothrix texasensis</name>
    <dbReference type="NCBI Taxonomy" id="103734"/>
    <lineage>
        <taxon>Bacteria</taxon>
        <taxon>Bacillati</taxon>
        <taxon>Actinomycetota</taxon>
        <taxon>Actinomycetes</taxon>
        <taxon>Pseudonocardiales</taxon>
        <taxon>Pseudonocardiaceae</taxon>
        <taxon>Saccharothrix</taxon>
    </lineage>
</organism>
<dbReference type="Proteomes" id="UP000268727">
    <property type="component" value="Unassembled WGS sequence"/>
</dbReference>
<protein>
    <submittedName>
        <fullName evidence="1">Uncharacterized protein</fullName>
    </submittedName>
</protein>
<keyword evidence="2" id="KW-1185">Reference proteome</keyword>
<dbReference type="EMBL" id="RJKM01000001">
    <property type="protein sequence ID" value="ROP37230.1"/>
    <property type="molecule type" value="Genomic_DNA"/>
</dbReference>
<evidence type="ECO:0000313" key="1">
    <source>
        <dbReference type="EMBL" id="ROP37230.1"/>
    </source>
</evidence>
<evidence type="ECO:0000313" key="2">
    <source>
        <dbReference type="Proteomes" id="UP000268727"/>
    </source>
</evidence>
<comment type="caution">
    <text evidence="1">The sequence shown here is derived from an EMBL/GenBank/DDBJ whole genome shotgun (WGS) entry which is preliminary data.</text>
</comment>
<dbReference type="RefSeq" id="WP_148088772.1">
    <property type="nucleotide sequence ID" value="NZ_RJKM01000001.1"/>
</dbReference>
<sequence>MNSTTDPTQRTRRQQQRKALDVVFEVNLVDGTEAERLSVQQAAVIRNVVQWCRRNGNSAPTDTSVT</sequence>
<dbReference type="AlphaFoldDB" id="A0A3N1H3Y5"/>
<accession>A0A3N1H3Y5</accession>
<proteinExistence type="predicted"/>